<protein>
    <submittedName>
        <fullName evidence="2">Uncharacterized protein</fullName>
    </submittedName>
</protein>
<sequence>MRRQAPDLHPISYQYLEESLQAFNAGCHLASSVMLGVAAEQVFLVVAEAMVAALDTPAEKLRKELDNPKSSQNARFQAPRARLEPLRPHCPTTWATS</sequence>
<dbReference type="EMBL" id="BAAAQX010000008">
    <property type="protein sequence ID" value="GAA2208282.1"/>
    <property type="molecule type" value="Genomic_DNA"/>
</dbReference>
<dbReference type="RefSeq" id="WP_344476261.1">
    <property type="nucleotide sequence ID" value="NZ_BAAAQX010000008.1"/>
</dbReference>
<organism evidence="2 3">
    <name type="scientific">Nonomuraea monospora</name>
    <dbReference type="NCBI Taxonomy" id="568818"/>
    <lineage>
        <taxon>Bacteria</taxon>
        <taxon>Bacillati</taxon>
        <taxon>Actinomycetota</taxon>
        <taxon>Actinomycetes</taxon>
        <taxon>Streptosporangiales</taxon>
        <taxon>Streptosporangiaceae</taxon>
        <taxon>Nonomuraea</taxon>
    </lineage>
</organism>
<proteinExistence type="predicted"/>
<evidence type="ECO:0000313" key="3">
    <source>
        <dbReference type="Proteomes" id="UP001499843"/>
    </source>
</evidence>
<reference evidence="3" key="1">
    <citation type="journal article" date="2019" name="Int. J. Syst. Evol. Microbiol.">
        <title>The Global Catalogue of Microorganisms (GCM) 10K type strain sequencing project: providing services to taxonomists for standard genome sequencing and annotation.</title>
        <authorList>
            <consortium name="The Broad Institute Genomics Platform"/>
            <consortium name="The Broad Institute Genome Sequencing Center for Infectious Disease"/>
            <person name="Wu L."/>
            <person name="Ma J."/>
        </authorList>
    </citation>
    <scope>NUCLEOTIDE SEQUENCE [LARGE SCALE GENOMIC DNA]</scope>
    <source>
        <strain evidence="3">JCM 16114</strain>
    </source>
</reference>
<accession>A0ABP5P975</accession>
<name>A0ABP5P975_9ACTN</name>
<evidence type="ECO:0000313" key="2">
    <source>
        <dbReference type="EMBL" id="GAA2208282.1"/>
    </source>
</evidence>
<gene>
    <name evidence="2" type="ORF">GCM10009850_037400</name>
</gene>
<feature type="region of interest" description="Disordered" evidence="1">
    <location>
        <begin position="62"/>
        <end position="97"/>
    </location>
</feature>
<comment type="caution">
    <text evidence="2">The sequence shown here is derived from an EMBL/GenBank/DDBJ whole genome shotgun (WGS) entry which is preliminary data.</text>
</comment>
<dbReference type="Proteomes" id="UP001499843">
    <property type="component" value="Unassembled WGS sequence"/>
</dbReference>
<evidence type="ECO:0000256" key="1">
    <source>
        <dbReference type="SAM" id="MobiDB-lite"/>
    </source>
</evidence>
<keyword evidence="3" id="KW-1185">Reference proteome</keyword>